<comment type="caution">
    <text evidence="1">The sequence shown here is derived from an EMBL/GenBank/DDBJ whole genome shotgun (WGS) entry which is preliminary data.</text>
</comment>
<keyword evidence="2" id="KW-1185">Reference proteome</keyword>
<gene>
    <name evidence="1" type="ORF">H5410_040038</name>
</gene>
<name>A0A9J5XQ82_SOLCO</name>
<sequence>MIPQKLETIEIMTGHRTGIGPPNQNESVQDRTEMYWDEPDWNYCDGNSVPSIPLYTEADRLRQPCLNYQSRNPHMENGCPSSQPKYPQLGIYAEKLSNPSHSLGDLECVFQHL</sequence>
<dbReference type="EMBL" id="JACXVP010000008">
    <property type="protein sequence ID" value="KAG5589524.1"/>
    <property type="molecule type" value="Genomic_DNA"/>
</dbReference>
<reference evidence="1 2" key="1">
    <citation type="submission" date="2020-09" db="EMBL/GenBank/DDBJ databases">
        <title>De no assembly of potato wild relative species, Solanum commersonii.</title>
        <authorList>
            <person name="Cho K."/>
        </authorList>
    </citation>
    <scope>NUCLEOTIDE SEQUENCE [LARGE SCALE GENOMIC DNA]</scope>
    <source>
        <strain evidence="1">LZ3.2</strain>
        <tissue evidence="1">Leaf</tissue>
    </source>
</reference>
<proteinExistence type="predicted"/>
<protein>
    <submittedName>
        <fullName evidence="1">Uncharacterized protein</fullName>
    </submittedName>
</protein>
<evidence type="ECO:0000313" key="2">
    <source>
        <dbReference type="Proteomes" id="UP000824120"/>
    </source>
</evidence>
<dbReference type="Proteomes" id="UP000824120">
    <property type="component" value="Chromosome 8"/>
</dbReference>
<dbReference type="AlphaFoldDB" id="A0A9J5XQ82"/>
<evidence type="ECO:0000313" key="1">
    <source>
        <dbReference type="EMBL" id="KAG5589524.1"/>
    </source>
</evidence>
<organism evidence="1 2">
    <name type="scientific">Solanum commersonii</name>
    <name type="common">Commerson's wild potato</name>
    <name type="synonym">Commerson's nightshade</name>
    <dbReference type="NCBI Taxonomy" id="4109"/>
    <lineage>
        <taxon>Eukaryota</taxon>
        <taxon>Viridiplantae</taxon>
        <taxon>Streptophyta</taxon>
        <taxon>Embryophyta</taxon>
        <taxon>Tracheophyta</taxon>
        <taxon>Spermatophyta</taxon>
        <taxon>Magnoliopsida</taxon>
        <taxon>eudicotyledons</taxon>
        <taxon>Gunneridae</taxon>
        <taxon>Pentapetalae</taxon>
        <taxon>asterids</taxon>
        <taxon>lamiids</taxon>
        <taxon>Solanales</taxon>
        <taxon>Solanaceae</taxon>
        <taxon>Solanoideae</taxon>
        <taxon>Solaneae</taxon>
        <taxon>Solanum</taxon>
    </lineage>
</organism>
<accession>A0A9J5XQ82</accession>